<evidence type="ECO:0000256" key="4">
    <source>
        <dbReference type="ARBA" id="ARBA00022679"/>
    </source>
</evidence>
<dbReference type="Gene3D" id="3.40.50.150">
    <property type="entry name" value="Vaccinia Virus protein VP39"/>
    <property type="match status" value="1"/>
</dbReference>
<dbReference type="Pfam" id="PF07669">
    <property type="entry name" value="Eco57I"/>
    <property type="match status" value="1"/>
</dbReference>
<feature type="domain" description="Type II methyltransferase M.TaqI-like" evidence="7">
    <location>
        <begin position="109"/>
        <end position="172"/>
    </location>
</feature>
<dbReference type="InterPro" id="IPR029063">
    <property type="entry name" value="SAM-dependent_MTases_sf"/>
</dbReference>
<dbReference type="InterPro" id="IPR050953">
    <property type="entry name" value="N4_N6_ade-DNA_methylase"/>
</dbReference>
<dbReference type="PANTHER" id="PTHR33841:SF5">
    <property type="entry name" value="DNA METHYLASE (MODIFICATION METHYLASE) (METHYLTRANSFERASE)-RELATED"/>
    <property type="match status" value="1"/>
</dbReference>
<dbReference type="GO" id="GO:0009007">
    <property type="term" value="F:site-specific DNA-methyltransferase (adenine-specific) activity"/>
    <property type="evidence" value="ECO:0007669"/>
    <property type="project" value="UniProtKB-EC"/>
</dbReference>
<dbReference type="AlphaFoldDB" id="A0A6C0ICS7"/>
<dbReference type="EMBL" id="MN740153">
    <property type="protein sequence ID" value="QHT90216.1"/>
    <property type="molecule type" value="Genomic_DNA"/>
</dbReference>
<proteinExistence type="inferred from homology"/>
<dbReference type="PROSITE" id="PS00092">
    <property type="entry name" value="N6_MTASE"/>
    <property type="match status" value="1"/>
</dbReference>
<keyword evidence="5" id="KW-0949">S-adenosyl-L-methionine</keyword>
<name>A0A6C0ICS7_9ZZZZ</name>
<dbReference type="InterPro" id="IPR011639">
    <property type="entry name" value="MethylTrfase_TaqI-like_dom"/>
</dbReference>
<comment type="similarity">
    <text evidence="1">Belongs to the N(4)/N(6)-methyltransferase family.</text>
</comment>
<dbReference type="GO" id="GO:0006304">
    <property type="term" value="P:DNA modification"/>
    <property type="evidence" value="ECO:0007669"/>
    <property type="project" value="InterPro"/>
</dbReference>
<keyword evidence="3" id="KW-0489">Methyltransferase</keyword>
<dbReference type="InterPro" id="IPR002052">
    <property type="entry name" value="DNA_methylase_N6_adenine_CS"/>
</dbReference>
<evidence type="ECO:0000259" key="7">
    <source>
        <dbReference type="Pfam" id="PF07669"/>
    </source>
</evidence>
<protein>
    <recommendedName>
        <fullName evidence="2">site-specific DNA-methyltransferase (adenine-specific)</fullName>
        <ecNumber evidence="2">2.1.1.72</ecNumber>
    </recommendedName>
</protein>
<evidence type="ECO:0000256" key="6">
    <source>
        <dbReference type="ARBA" id="ARBA00047942"/>
    </source>
</evidence>
<dbReference type="GO" id="GO:0003676">
    <property type="term" value="F:nucleic acid binding"/>
    <property type="evidence" value="ECO:0007669"/>
    <property type="project" value="InterPro"/>
</dbReference>
<keyword evidence="4" id="KW-0808">Transferase</keyword>
<dbReference type="SUPFAM" id="SSF53335">
    <property type="entry name" value="S-adenosyl-L-methionine-dependent methyltransferases"/>
    <property type="match status" value="1"/>
</dbReference>
<dbReference type="EC" id="2.1.1.72" evidence="2"/>
<evidence type="ECO:0000313" key="8">
    <source>
        <dbReference type="EMBL" id="QHT90216.1"/>
    </source>
</evidence>
<evidence type="ECO:0000256" key="3">
    <source>
        <dbReference type="ARBA" id="ARBA00022603"/>
    </source>
</evidence>
<dbReference type="PRINTS" id="PR00507">
    <property type="entry name" value="N12N6MTFRASE"/>
</dbReference>
<accession>A0A6C0ICS7</accession>
<evidence type="ECO:0000256" key="2">
    <source>
        <dbReference type="ARBA" id="ARBA00011900"/>
    </source>
</evidence>
<dbReference type="PANTHER" id="PTHR33841">
    <property type="entry name" value="DNA METHYLTRANSFERASE YEEA-RELATED"/>
    <property type="match status" value="1"/>
</dbReference>
<reference evidence="8" key="1">
    <citation type="journal article" date="2020" name="Nature">
        <title>Giant virus diversity and host interactions through global metagenomics.</title>
        <authorList>
            <person name="Schulz F."/>
            <person name="Roux S."/>
            <person name="Paez-Espino D."/>
            <person name="Jungbluth S."/>
            <person name="Walsh D.A."/>
            <person name="Denef V.J."/>
            <person name="McMahon K.D."/>
            <person name="Konstantinidis K.T."/>
            <person name="Eloe-Fadrosh E.A."/>
            <person name="Kyrpides N.C."/>
            <person name="Woyke T."/>
        </authorList>
    </citation>
    <scope>NUCLEOTIDE SEQUENCE</scope>
    <source>
        <strain evidence="8">GVMAG-M-3300023184-68</strain>
    </source>
</reference>
<sequence length="440" mass="51041">MATNKDIYGEVFTPTELIQELLDHLPKNVWTQPNLHWLDPCAGTGNFFDAVLPRLMEGLEDAIPNATVRKKHILHNMLTMVEFNPVNVRRLRYKYPITNIIQGDFLDNTVIDDSKKIYDIILANPPYQSPKHESYTGSAGNRTLWDLFIKKAMSICRHGSFLGWITPSNWRRPEHPLFPILYDKILYIHIYDKSAGKKIFGAQTRFDLYVITSEGYSQKPIPLLVDEHGETYHNKIIPKNWPFYPNFLYEKIKLLLISRENDGKGQNASELLTSKGALHPEKLGIPVIYDSSLYDARVLTKRPTHIHKFPVIHTLTTKGMGIRYTKHKSDKQFGVPKVILNFNEKQYPVNDYTGKYGMSQLSFGIPIRTEPEGERMIQCMETPVFQDVLKATKWGSFQTDYRMFKYFRRDFVNILCPSTSKKNVSTRRLPSVKHNRTQKK</sequence>
<organism evidence="8">
    <name type="scientific">viral metagenome</name>
    <dbReference type="NCBI Taxonomy" id="1070528"/>
    <lineage>
        <taxon>unclassified sequences</taxon>
        <taxon>metagenomes</taxon>
        <taxon>organismal metagenomes</taxon>
    </lineage>
</organism>
<dbReference type="GO" id="GO:0032259">
    <property type="term" value="P:methylation"/>
    <property type="evidence" value="ECO:0007669"/>
    <property type="project" value="UniProtKB-KW"/>
</dbReference>
<comment type="catalytic activity">
    <reaction evidence="6">
        <text>a 2'-deoxyadenosine in DNA + S-adenosyl-L-methionine = an N(6)-methyl-2'-deoxyadenosine in DNA + S-adenosyl-L-homocysteine + H(+)</text>
        <dbReference type="Rhea" id="RHEA:15197"/>
        <dbReference type="Rhea" id="RHEA-COMP:12418"/>
        <dbReference type="Rhea" id="RHEA-COMP:12419"/>
        <dbReference type="ChEBI" id="CHEBI:15378"/>
        <dbReference type="ChEBI" id="CHEBI:57856"/>
        <dbReference type="ChEBI" id="CHEBI:59789"/>
        <dbReference type="ChEBI" id="CHEBI:90615"/>
        <dbReference type="ChEBI" id="CHEBI:90616"/>
        <dbReference type="EC" id="2.1.1.72"/>
    </reaction>
</comment>
<evidence type="ECO:0000256" key="1">
    <source>
        <dbReference type="ARBA" id="ARBA00006594"/>
    </source>
</evidence>
<evidence type="ECO:0000256" key="5">
    <source>
        <dbReference type="ARBA" id="ARBA00022691"/>
    </source>
</evidence>
<dbReference type="CDD" id="cd02440">
    <property type="entry name" value="AdoMet_MTases"/>
    <property type="match status" value="1"/>
</dbReference>